<evidence type="ECO:0000256" key="2">
    <source>
        <dbReference type="SAM" id="Phobius"/>
    </source>
</evidence>
<feature type="compositionally biased region" description="Basic and acidic residues" evidence="1">
    <location>
        <begin position="349"/>
        <end position="361"/>
    </location>
</feature>
<keyword evidence="2" id="KW-1133">Transmembrane helix</keyword>
<protein>
    <submittedName>
        <fullName evidence="3">Uncharacterized protein</fullName>
    </submittedName>
</protein>
<proteinExistence type="predicted"/>
<keyword evidence="2" id="KW-0812">Transmembrane</keyword>
<comment type="caution">
    <text evidence="3">The sequence shown here is derived from an EMBL/GenBank/DDBJ whole genome shotgun (WGS) entry which is preliminary data.</text>
</comment>
<evidence type="ECO:0000256" key="1">
    <source>
        <dbReference type="SAM" id="MobiDB-lite"/>
    </source>
</evidence>
<keyword evidence="4" id="KW-1185">Reference proteome</keyword>
<gene>
    <name evidence="3" type="ORF">CYMTET_25499</name>
</gene>
<name>A0AAE0KYW2_9CHLO</name>
<evidence type="ECO:0000313" key="4">
    <source>
        <dbReference type="Proteomes" id="UP001190700"/>
    </source>
</evidence>
<evidence type="ECO:0000313" key="3">
    <source>
        <dbReference type="EMBL" id="KAK3265846.1"/>
    </source>
</evidence>
<feature type="region of interest" description="Disordered" evidence="1">
    <location>
        <begin position="288"/>
        <end position="361"/>
    </location>
</feature>
<dbReference type="AlphaFoldDB" id="A0AAE0KYW2"/>
<keyword evidence="2" id="KW-0472">Membrane</keyword>
<accession>A0AAE0KYW2</accession>
<sequence length="361" mass="38281">MRLMQGMRQAAPCEVEVVHIAMDEVADPHEARPGVLVGGAVHGDRLRELPAAIPTSPIAFAAATVTTTVPTASITAASVPAVPGAASNRCGTTLPRSAWWGAPGGGGGPGRVTGGLVHNQRSAARHGGGLCVVALQREDGGGGYVGGGKAGSCQCKSGYGCTLDGHSEYWCVIADSRQCNDEEYSVTLQEYWSEEPCTGTGPMEVMPDAGVAAIVGIAVIAVLVRTRRKHEKAIRKENVRKENVESQDQPTGTMQGNIRVNPLFKMIAKKSQSGDKAPMVAPAKFMQWKNKNDKPGGSQVDETSNPLAPKPRKKSKLSTTGNPLFLRTASQKSDASGRIEFQSMYRPNKVHENTEHSDTEE</sequence>
<organism evidence="3 4">
    <name type="scientific">Cymbomonas tetramitiformis</name>
    <dbReference type="NCBI Taxonomy" id="36881"/>
    <lineage>
        <taxon>Eukaryota</taxon>
        <taxon>Viridiplantae</taxon>
        <taxon>Chlorophyta</taxon>
        <taxon>Pyramimonadophyceae</taxon>
        <taxon>Pyramimonadales</taxon>
        <taxon>Pyramimonadaceae</taxon>
        <taxon>Cymbomonas</taxon>
    </lineage>
</organism>
<reference evidence="3 4" key="1">
    <citation type="journal article" date="2015" name="Genome Biol. Evol.">
        <title>Comparative Genomics of a Bacterivorous Green Alga Reveals Evolutionary Causalities and Consequences of Phago-Mixotrophic Mode of Nutrition.</title>
        <authorList>
            <person name="Burns J.A."/>
            <person name="Paasch A."/>
            <person name="Narechania A."/>
            <person name="Kim E."/>
        </authorList>
    </citation>
    <scope>NUCLEOTIDE SEQUENCE [LARGE SCALE GENOMIC DNA]</scope>
    <source>
        <strain evidence="3 4">PLY_AMNH</strain>
    </source>
</reference>
<feature type="transmembrane region" description="Helical" evidence="2">
    <location>
        <begin position="209"/>
        <end position="226"/>
    </location>
</feature>
<dbReference type="Proteomes" id="UP001190700">
    <property type="component" value="Unassembled WGS sequence"/>
</dbReference>
<feature type="compositionally biased region" description="Polar residues" evidence="1">
    <location>
        <begin position="317"/>
        <end position="334"/>
    </location>
</feature>
<dbReference type="EMBL" id="LGRX02013659">
    <property type="protein sequence ID" value="KAK3265846.1"/>
    <property type="molecule type" value="Genomic_DNA"/>
</dbReference>